<feature type="active site" description="Proton donor/acceptor" evidence="13">
    <location>
        <position position="352"/>
    </location>
</feature>
<dbReference type="InterPro" id="IPR006311">
    <property type="entry name" value="TAT_signal"/>
</dbReference>
<dbReference type="GO" id="GO:0008360">
    <property type="term" value="P:regulation of cell shape"/>
    <property type="evidence" value="ECO:0007669"/>
    <property type="project" value="UniProtKB-UniRule"/>
</dbReference>
<reference evidence="18 20" key="1">
    <citation type="submission" date="2018-04" db="EMBL/GenBank/DDBJ databases">
        <title>Complete genome sequences of Streptomyces griseoviridis K61 and characterization of antagonistic properties of biological control agents.</title>
        <authorList>
            <person name="Mariita R.M."/>
            <person name="Sello J.K."/>
        </authorList>
    </citation>
    <scope>NUCLEOTIDE SEQUENCE [LARGE SCALE GENOMIC DNA]</scope>
    <source>
        <strain evidence="18 20">K61</strain>
    </source>
</reference>
<dbReference type="PANTHER" id="PTHR30582">
    <property type="entry name" value="L,D-TRANSPEPTIDASE"/>
    <property type="match status" value="1"/>
</dbReference>
<sequence length="432" mass="44406">MGVSHISSRSEEQPERWSRRGVLAALGVSSAAVLTGCAGAAGAAEGTSGTTAPGAAAASGAGSASASASPSASAKATAARQPVLTVTPADGTRKAAFTRPVEVTVAHGTLASVRVTGNDGSTLAGSLDDAGTTWTSAAHPYSGTKYTVTAQVSGGATHTSTFTTKAPGATFVGNFTPEAGSTSGVGMPVSLNFTHAVADRAAVQKAITVTAEPAVEVVGHWFSDTRLDFRPETYWAAGTEITLTLRLKDVEGADGVYGVQSKTVTFRIGREQISTVDLSSKEMTVRRDGARTATYPVTGGDSAHTTWSGIMVISERFEQTRMQSSTVGLGDEYDIADVPHAQRLTTSGTFIHGNYWAADSVFGGRNSSHGCVGLHDTKGAGDSSVAGYKFYESSMLGDVVIVKNSGDRTVNPANGLNGWNLSWARWKAGSAI</sequence>
<evidence type="ECO:0000256" key="4">
    <source>
        <dbReference type="ARBA" id="ARBA00022729"/>
    </source>
</evidence>
<evidence type="ECO:0000313" key="19">
    <source>
        <dbReference type="Proteomes" id="UP000271291"/>
    </source>
</evidence>
<evidence type="ECO:0000256" key="3">
    <source>
        <dbReference type="ARBA" id="ARBA00022679"/>
    </source>
</evidence>
<evidence type="ECO:0000256" key="12">
    <source>
        <dbReference type="ARBA" id="ARBA00060592"/>
    </source>
</evidence>
<dbReference type="Proteomes" id="UP000501753">
    <property type="component" value="Chromosome"/>
</dbReference>
<gene>
    <name evidence="18" type="ORF">DDJ31_33495</name>
    <name evidence="17" type="ORF">ELQ87_05860</name>
</gene>
<reference evidence="17 19" key="2">
    <citation type="submission" date="2018-12" db="EMBL/GenBank/DDBJ databases">
        <title>Streptomyces griseoviridis F1-27 complete genome.</title>
        <authorList>
            <person name="Mariita R.M."/>
            <person name="Sello J.K."/>
        </authorList>
    </citation>
    <scope>NUCLEOTIDE SEQUENCE [LARGE SCALE GENOMIC DNA]</scope>
    <source>
        <strain evidence="17 19">F1-27</strain>
    </source>
</reference>
<evidence type="ECO:0000256" key="13">
    <source>
        <dbReference type="PROSITE-ProRule" id="PRU01373"/>
    </source>
</evidence>
<evidence type="ECO:0000256" key="15">
    <source>
        <dbReference type="SAM" id="Phobius"/>
    </source>
</evidence>
<feature type="active site" description="Nucleophile" evidence="13">
    <location>
        <position position="371"/>
    </location>
</feature>
<evidence type="ECO:0000256" key="11">
    <source>
        <dbReference type="ARBA" id="ARBA00023316"/>
    </source>
</evidence>
<evidence type="ECO:0000256" key="5">
    <source>
        <dbReference type="ARBA" id="ARBA00022960"/>
    </source>
</evidence>
<dbReference type="PROSITE" id="PS51318">
    <property type="entry name" value="TAT"/>
    <property type="match status" value="1"/>
</dbReference>
<dbReference type="InterPro" id="IPR050979">
    <property type="entry name" value="LD-transpeptidase"/>
</dbReference>
<keyword evidence="6 13" id="KW-0573">Peptidoglycan synthesis</keyword>
<comment type="pathway">
    <text evidence="12">Glycan biosynthesis.</text>
</comment>
<dbReference type="OrthoDB" id="5242354at2"/>
<evidence type="ECO:0000256" key="9">
    <source>
        <dbReference type="ARBA" id="ARBA00023288"/>
    </source>
</evidence>
<keyword evidence="2" id="KW-1003">Cell membrane</keyword>
<dbReference type="UniPathway" id="UPA00219"/>
<dbReference type="Gene3D" id="2.60.40.3780">
    <property type="match status" value="1"/>
</dbReference>
<evidence type="ECO:0000259" key="16">
    <source>
        <dbReference type="PROSITE" id="PS52029"/>
    </source>
</evidence>
<dbReference type="PANTHER" id="PTHR30582:SF2">
    <property type="entry name" value="L,D-TRANSPEPTIDASE YCIB-RELATED"/>
    <property type="match status" value="1"/>
</dbReference>
<evidence type="ECO:0000256" key="6">
    <source>
        <dbReference type="ARBA" id="ARBA00022984"/>
    </source>
</evidence>
<evidence type="ECO:0000256" key="14">
    <source>
        <dbReference type="SAM" id="MobiDB-lite"/>
    </source>
</evidence>
<dbReference type="KEGG" id="sgd:ELQ87_05860"/>
<evidence type="ECO:0000256" key="7">
    <source>
        <dbReference type="ARBA" id="ARBA00023136"/>
    </source>
</evidence>
<evidence type="ECO:0000313" key="18">
    <source>
        <dbReference type="EMBL" id="QCN89276.1"/>
    </source>
</evidence>
<dbReference type="SUPFAM" id="SSF141523">
    <property type="entry name" value="L,D-transpeptidase catalytic domain-like"/>
    <property type="match status" value="1"/>
</dbReference>
<dbReference type="Pfam" id="PF03734">
    <property type="entry name" value="YkuD"/>
    <property type="match status" value="1"/>
</dbReference>
<dbReference type="CDD" id="cd16913">
    <property type="entry name" value="YkuD_like"/>
    <property type="match status" value="1"/>
</dbReference>
<protein>
    <recommendedName>
        <fullName evidence="16">L,D-TPase catalytic domain-containing protein</fullName>
    </recommendedName>
</protein>
<dbReference type="Proteomes" id="UP000271291">
    <property type="component" value="Chromosome"/>
</dbReference>
<keyword evidence="15" id="KW-0812">Transmembrane</keyword>
<keyword evidence="8" id="KW-0564">Palmitate</keyword>
<dbReference type="GO" id="GO:0005576">
    <property type="term" value="C:extracellular region"/>
    <property type="evidence" value="ECO:0007669"/>
    <property type="project" value="TreeGrafter"/>
</dbReference>
<proteinExistence type="predicted"/>
<keyword evidence="15" id="KW-1133">Transmembrane helix</keyword>
<dbReference type="EMBL" id="CP034687">
    <property type="protein sequence ID" value="AZS83871.1"/>
    <property type="molecule type" value="Genomic_DNA"/>
</dbReference>
<dbReference type="Gene3D" id="2.60.40.3710">
    <property type="match status" value="1"/>
</dbReference>
<dbReference type="RefSeq" id="WP_127176779.1">
    <property type="nucleotide sequence ID" value="NZ_CP029078.1"/>
</dbReference>
<dbReference type="CDD" id="cd13432">
    <property type="entry name" value="LDT_IgD_like_2"/>
    <property type="match status" value="1"/>
</dbReference>
<keyword evidence="4" id="KW-0732">Signal</keyword>
<dbReference type="InterPro" id="IPR005490">
    <property type="entry name" value="LD_TPept_cat_dom"/>
</dbReference>
<dbReference type="GO" id="GO:0016746">
    <property type="term" value="F:acyltransferase activity"/>
    <property type="evidence" value="ECO:0007669"/>
    <property type="project" value="UniProtKB-KW"/>
</dbReference>
<feature type="region of interest" description="Disordered" evidence="14">
    <location>
        <begin position="42"/>
        <end position="68"/>
    </location>
</feature>
<dbReference type="GO" id="GO:0071555">
    <property type="term" value="P:cell wall organization"/>
    <property type="evidence" value="ECO:0007669"/>
    <property type="project" value="UniProtKB-UniRule"/>
</dbReference>
<comment type="pathway">
    <text evidence="1 13">Cell wall biogenesis; peptidoglycan biosynthesis.</text>
</comment>
<feature type="domain" description="L,D-TPase catalytic" evidence="16">
    <location>
        <begin position="272"/>
        <end position="403"/>
    </location>
</feature>
<dbReference type="Gene3D" id="2.40.440.10">
    <property type="entry name" value="L,D-transpeptidase catalytic domain-like"/>
    <property type="match status" value="1"/>
</dbReference>
<feature type="transmembrane region" description="Helical" evidence="15">
    <location>
        <begin position="21"/>
        <end position="44"/>
    </location>
</feature>
<evidence type="ECO:0000313" key="20">
    <source>
        <dbReference type="Proteomes" id="UP000501753"/>
    </source>
</evidence>
<organism evidence="17 19">
    <name type="scientific">Streptomyces griseoviridis</name>
    <dbReference type="NCBI Taxonomy" id="45398"/>
    <lineage>
        <taxon>Bacteria</taxon>
        <taxon>Bacillati</taxon>
        <taxon>Actinomycetota</taxon>
        <taxon>Actinomycetes</taxon>
        <taxon>Kitasatosporales</taxon>
        <taxon>Streptomycetaceae</taxon>
        <taxon>Streptomyces</taxon>
    </lineage>
</organism>
<keyword evidence="9" id="KW-0449">Lipoprotein</keyword>
<dbReference type="GO" id="GO:0071972">
    <property type="term" value="F:peptidoglycan L,D-transpeptidase activity"/>
    <property type="evidence" value="ECO:0007669"/>
    <property type="project" value="TreeGrafter"/>
</dbReference>
<evidence type="ECO:0000256" key="10">
    <source>
        <dbReference type="ARBA" id="ARBA00023315"/>
    </source>
</evidence>
<keyword evidence="3" id="KW-0808">Transferase</keyword>
<dbReference type="EMBL" id="CP029078">
    <property type="protein sequence ID" value="QCN89276.1"/>
    <property type="molecule type" value="Genomic_DNA"/>
</dbReference>
<dbReference type="FunFam" id="2.40.440.10:FF:000005">
    <property type="entry name" value="L,D-transpeptidase 2"/>
    <property type="match status" value="1"/>
</dbReference>
<dbReference type="PROSITE" id="PS52029">
    <property type="entry name" value="LD_TPASE"/>
    <property type="match status" value="1"/>
</dbReference>
<evidence type="ECO:0000256" key="8">
    <source>
        <dbReference type="ARBA" id="ARBA00023139"/>
    </source>
</evidence>
<dbReference type="InterPro" id="IPR041280">
    <property type="entry name" value="Big_10"/>
</dbReference>
<dbReference type="AlphaFoldDB" id="A0A3Q9KTP9"/>
<evidence type="ECO:0000256" key="1">
    <source>
        <dbReference type="ARBA" id="ARBA00004752"/>
    </source>
</evidence>
<keyword evidence="10" id="KW-0012">Acyltransferase</keyword>
<evidence type="ECO:0000313" key="17">
    <source>
        <dbReference type="EMBL" id="AZS83871.1"/>
    </source>
</evidence>
<keyword evidence="11 13" id="KW-0961">Cell wall biogenesis/degradation</keyword>
<name>A0A3Q9KTP9_STRGD</name>
<keyword evidence="20" id="KW-1185">Reference proteome</keyword>
<keyword evidence="5 13" id="KW-0133">Cell shape</keyword>
<accession>A0A3Q9KTP9</accession>
<keyword evidence="7 15" id="KW-0472">Membrane</keyword>
<dbReference type="InterPro" id="IPR038063">
    <property type="entry name" value="Transpep_catalytic_dom"/>
</dbReference>
<dbReference type="Pfam" id="PF17964">
    <property type="entry name" value="Big_10"/>
    <property type="match status" value="1"/>
</dbReference>
<evidence type="ECO:0000256" key="2">
    <source>
        <dbReference type="ARBA" id="ARBA00022475"/>
    </source>
</evidence>
<dbReference type="GO" id="GO:0018104">
    <property type="term" value="P:peptidoglycan-protein cross-linking"/>
    <property type="evidence" value="ECO:0007669"/>
    <property type="project" value="TreeGrafter"/>
</dbReference>